<evidence type="ECO:0000259" key="3">
    <source>
        <dbReference type="Pfam" id="PF00266"/>
    </source>
</evidence>
<dbReference type="STRING" id="946362.F2U0K2"/>
<feature type="domain" description="Aminotransferase class V" evidence="3">
    <location>
        <begin position="89"/>
        <end position="352"/>
    </location>
</feature>
<keyword evidence="2" id="KW-0732">Signal</keyword>
<evidence type="ECO:0000313" key="4">
    <source>
        <dbReference type="EMBL" id="EGD80930.1"/>
    </source>
</evidence>
<evidence type="ECO:0000256" key="2">
    <source>
        <dbReference type="SAM" id="SignalP"/>
    </source>
</evidence>
<keyword evidence="5" id="KW-1185">Reference proteome</keyword>
<dbReference type="RefSeq" id="XP_004997491.1">
    <property type="nucleotide sequence ID" value="XM_004997434.1"/>
</dbReference>
<dbReference type="GeneID" id="16078087"/>
<dbReference type="SUPFAM" id="SSF53383">
    <property type="entry name" value="PLP-dependent transferases"/>
    <property type="match status" value="1"/>
</dbReference>
<proteinExistence type="predicted"/>
<dbReference type="Proteomes" id="UP000007799">
    <property type="component" value="Unassembled WGS sequence"/>
</dbReference>
<keyword evidence="1" id="KW-0663">Pyridoxal phosphate</keyword>
<dbReference type="OrthoDB" id="5978656at2759"/>
<name>F2U0K2_SALR5</name>
<dbReference type="InterPro" id="IPR000192">
    <property type="entry name" value="Aminotrans_V_dom"/>
</dbReference>
<dbReference type="PANTHER" id="PTHR43092:SF2">
    <property type="entry name" value="HERCYNYLCYSTEINE SULFOXIDE LYASE"/>
    <property type="match status" value="1"/>
</dbReference>
<dbReference type="InParanoid" id="F2U0K2"/>
<dbReference type="PANTHER" id="PTHR43092">
    <property type="entry name" value="L-CYSTEINE DESULFHYDRASE"/>
    <property type="match status" value="1"/>
</dbReference>
<feature type="signal peptide" evidence="2">
    <location>
        <begin position="1"/>
        <end position="22"/>
    </location>
</feature>
<protein>
    <recommendedName>
        <fullName evidence="3">Aminotransferase class V domain-containing protein</fullName>
    </recommendedName>
</protein>
<reference evidence="4" key="1">
    <citation type="submission" date="2009-08" db="EMBL/GenBank/DDBJ databases">
        <title>Annotation of Salpingoeca rosetta.</title>
        <authorList>
            <consortium name="The Broad Institute Genome Sequencing Platform"/>
            <person name="Russ C."/>
            <person name="Cuomo C."/>
            <person name="Burger G."/>
            <person name="Gray M.W."/>
            <person name="Holland P.W.H."/>
            <person name="King N."/>
            <person name="Lang F.B.F."/>
            <person name="Roger A.J."/>
            <person name="Ruiz-Trillo I."/>
            <person name="Young S.K."/>
            <person name="Zeng Q."/>
            <person name="Gargeya S."/>
            <person name="Alvarado L."/>
            <person name="Berlin A."/>
            <person name="Chapman S.B."/>
            <person name="Chen Z."/>
            <person name="Freedman E."/>
            <person name="Gellesch M."/>
            <person name="Goldberg J."/>
            <person name="Griggs A."/>
            <person name="Gujja S."/>
            <person name="Heilman E."/>
            <person name="Heiman D."/>
            <person name="Howarth C."/>
            <person name="Mehta T."/>
            <person name="Neiman D."/>
            <person name="Pearson M."/>
            <person name="Roberts A."/>
            <person name="Saif S."/>
            <person name="Shea T."/>
            <person name="Shenoy N."/>
            <person name="Sisk P."/>
            <person name="Stolte C."/>
            <person name="Sykes S."/>
            <person name="White J."/>
            <person name="Yandava C."/>
            <person name="Haas B."/>
            <person name="Nusbaum C."/>
            <person name="Birren B."/>
        </authorList>
    </citation>
    <scope>NUCLEOTIDE SEQUENCE [LARGE SCALE GENOMIC DNA]</scope>
    <source>
        <strain evidence="4">ATCC 50818</strain>
    </source>
</reference>
<dbReference type="Gene3D" id="3.40.640.10">
    <property type="entry name" value="Type I PLP-dependent aspartate aminotransferase-like (Major domain)"/>
    <property type="match status" value="1"/>
</dbReference>
<evidence type="ECO:0000313" key="5">
    <source>
        <dbReference type="Proteomes" id="UP000007799"/>
    </source>
</evidence>
<dbReference type="AlphaFoldDB" id="F2U0K2"/>
<dbReference type="eggNOG" id="KOG1549">
    <property type="taxonomic scope" value="Eukaryota"/>
</dbReference>
<dbReference type="OMA" id="EFAHHDG"/>
<dbReference type="EMBL" id="GL832958">
    <property type="protein sequence ID" value="EGD80930.1"/>
    <property type="molecule type" value="Genomic_DNA"/>
</dbReference>
<dbReference type="InterPro" id="IPR015421">
    <property type="entry name" value="PyrdxlP-dep_Trfase_major"/>
</dbReference>
<gene>
    <name evidence="4" type="ORF">PTSG_01513</name>
</gene>
<organism evidence="5">
    <name type="scientific">Salpingoeca rosetta (strain ATCC 50818 / BSB-021)</name>
    <dbReference type="NCBI Taxonomy" id="946362"/>
    <lineage>
        <taxon>Eukaryota</taxon>
        <taxon>Choanoflagellata</taxon>
        <taxon>Craspedida</taxon>
        <taxon>Salpingoecidae</taxon>
        <taxon>Salpingoeca</taxon>
    </lineage>
</organism>
<evidence type="ECO:0000256" key="1">
    <source>
        <dbReference type="ARBA" id="ARBA00022898"/>
    </source>
</evidence>
<dbReference type="Pfam" id="PF00266">
    <property type="entry name" value="Aminotran_5"/>
    <property type="match status" value="1"/>
</dbReference>
<dbReference type="KEGG" id="sre:PTSG_01513"/>
<dbReference type="PROSITE" id="PS51257">
    <property type="entry name" value="PROKAR_LIPOPROTEIN"/>
    <property type="match status" value="1"/>
</dbReference>
<feature type="chain" id="PRO_5003286982" description="Aminotransferase class V domain-containing protein" evidence="2">
    <location>
        <begin position="23"/>
        <end position="509"/>
    </location>
</feature>
<dbReference type="Gene3D" id="3.90.1150.10">
    <property type="entry name" value="Aspartate Aminotransferase, domain 1"/>
    <property type="match status" value="1"/>
</dbReference>
<dbReference type="InterPro" id="IPR015422">
    <property type="entry name" value="PyrdxlP-dep_Trfase_small"/>
</dbReference>
<sequence>MVRVFTLMTVTVVVLGCCGCVGTSTSSHATAAPAFGHGMLEHFQLQEGFLNLNHGSFGATPKSVRAYQEQLTTQMEARPDDWFRGGYQRLLDATRAQLAAYVSANADDVVFVENASSGVNAVLRSFPLTANDTVAFLSCAYPMVTNTAEVLGRAGRARVRKIPVQFPVKSAEEVVQLLDNALRQQPNSIPTILSISHIVSTPAVILPIVEMTKVAKAHGVKHVLIDGAHALGNIPINITQLAAVGVDFYVSNGHKWLYTPKGSAFLWTRPSLQRNTIPTVVSSDFGFHDYMRDFLYTGTRDYTPFASVTAGFAFRKNIGGDAAVREYMTNLARWATDYLVGRWGTEAAAPHSMVSAMATVRLPTTDAALAQGLTPWLIENHDVQIVVFRMTRNPDCTCGTATAGTAGAGRGSRGDVRGGAGSDGDAAVIACDRWINPDHLGSTVSFLTGYGGGSSSSAQEDGNAGNQDGCSADPDQDTWWVRLSAQVYIEQADFVRLADLVDAYLAQQL</sequence>
<accession>F2U0K2</accession>
<dbReference type="InterPro" id="IPR015424">
    <property type="entry name" value="PyrdxlP-dep_Trfase"/>
</dbReference>